<evidence type="ECO:0000256" key="1">
    <source>
        <dbReference type="SAM" id="MobiDB-lite"/>
    </source>
</evidence>
<proteinExistence type="predicted"/>
<keyword evidence="3" id="KW-1185">Reference proteome</keyword>
<name>A0ABS1JTN5_9BURK</name>
<gene>
    <name evidence="2" type="ORF">JI746_21320</name>
</gene>
<comment type="caution">
    <text evidence="2">The sequence shown here is derived from an EMBL/GenBank/DDBJ whole genome shotgun (WGS) entry which is preliminary data.</text>
</comment>
<dbReference type="RefSeq" id="WP_201692303.1">
    <property type="nucleotide sequence ID" value="NZ_JAEQND010000013.1"/>
</dbReference>
<evidence type="ECO:0000313" key="2">
    <source>
        <dbReference type="EMBL" id="MBL0427669.1"/>
    </source>
</evidence>
<organism evidence="2 3">
    <name type="scientific">Ramlibacter alkalitolerans</name>
    <dbReference type="NCBI Taxonomy" id="2039631"/>
    <lineage>
        <taxon>Bacteria</taxon>
        <taxon>Pseudomonadati</taxon>
        <taxon>Pseudomonadota</taxon>
        <taxon>Betaproteobacteria</taxon>
        <taxon>Burkholderiales</taxon>
        <taxon>Comamonadaceae</taxon>
        <taxon>Ramlibacter</taxon>
    </lineage>
</organism>
<evidence type="ECO:0008006" key="4">
    <source>
        <dbReference type="Google" id="ProtNLM"/>
    </source>
</evidence>
<dbReference type="EMBL" id="JAEQND010000013">
    <property type="protein sequence ID" value="MBL0427669.1"/>
    <property type="molecule type" value="Genomic_DNA"/>
</dbReference>
<reference evidence="2 3" key="1">
    <citation type="journal article" date="2017" name="Int. J. Syst. Evol. Microbiol.">
        <title>Ramlibacter alkalitolerans sp. nov., alkali-tolerant bacterium isolated from soil of ginseng.</title>
        <authorList>
            <person name="Lee D.H."/>
            <person name="Cha C.J."/>
        </authorList>
    </citation>
    <scope>NUCLEOTIDE SEQUENCE [LARGE SCALE GENOMIC DNA]</scope>
    <source>
        <strain evidence="2 3">KACC 19305</strain>
    </source>
</reference>
<evidence type="ECO:0000313" key="3">
    <source>
        <dbReference type="Proteomes" id="UP000622707"/>
    </source>
</evidence>
<sequence>MAEERKRRVNVVLDGDVAATWDVTLTKLGINESGRNRASGDEKLVVLALLALEREMVAAGRELRTRYPSYEAMCKRFGLSVRSEDAPEQAGPAWPAQPSSASAG</sequence>
<dbReference type="Proteomes" id="UP000622707">
    <property type="component" value="Unassembled WGS sequence"/>
</dbReference>
<feature type="region of interest" description="Disordered" evidence="1">
    <location>
        <begin position="85"/>
        <end position="104"/>
    </location>
</feature>
<feature type="compositionally biased region" description="Low complexity" evidence="1">
    <location>
        <begin position="89"/>
        <end position="104"/>
    </location>
</feature>
<protein>
    <recommendedName>
        <fullName evidence="4">CopG family transcriptional regulator</fullName>
    </recommendedName>
</protein>
<accession>A0ABS1JTN5</accession>